<proteinExistence type="predicted"/>
<keyword evidence="3" id="KW-1185">Reference proteome</keyword>
<dbReference type="AlphaFoldDB" id="A0A2N8ZD69"/>
<dbReference type="EMBL" id="LT960611">
    <property type="protein sequence ID" value="SON49846.1"/>
    <property type="molecule type" value="Genomic_DNA"/>
</dbReference>
<dbReference type="RefSeq" id="WP_102522445.1">
    <property type="nucleotide sequence ID" value="NZ_LT960611.1"/>
</dbReference>
<feature type="transmembrane region" description="Helical" evidence="1">
    <location>
        <begin position="57"/>
        <end position="77"/>
    </location>
</feature>
<reference evidence="2 3" key="1">
    <citation type="submission" date="2017-10" db="EMBL/GenBank/DDBJ databases">
        <authorList>
            <person name="Banno H."/>
            <person name="Chua N.-H."/>
        </authorList>
    </citation>
    <scope>NUCLEOTIDE SEQUENCE [LARGE SCALE GENOMIC DNA]</scope>
    <source>
        <strain evidence="2">Vibrio tapetis CECT4600</strain>
    </source>
</reference>
<feature type="transmembrane region" description="Helical" evidence="1">
    <location>
        <begin position="12"/>
        <end position="37"/>
    </location>
</feature>
<keyword evidence="1" id="KW-1133">Transmembrane helix</keyword>
<dbReference type="Proteomes" id="UP000235828">
    <property type="component" value="Chromosome A"/>
</dbReference>
<evidence type="ECO:0000313" key="3">
    <source>
        <dbReference type="Proteomes" id="UP000235828"/>
    </source>
</evidence>
<gene>
    <name evidence="2" type="ORF">VTAP4600_A1867</name>
</gene>
<organism evidence="2 3">
    <name type="scientific">Vibrio tapetis subsp. tapetis</name>
    <dbReference type="NCBI Taxonomy" id="1671868"/>
    <lineage>
        <taxon>Bacteria</taxon>
        <taxon>Pseudomonadati</taxon>
        <taxon>Pseudomonadota</taxon>
        <taxon>Gammaproteobacteria</taxon>
        <taxon>Vibrionales</taxon>
        <taxon>Vibrionaceae</taxon>
        <taxon>Vibrio</taxon>
    </lineage>
</organism>
<keyword evidence="1" id="KW-0812">Transmembrane</keyword>
<name>A0A2N8ZD69_9VIBR</name>
<protein>
    <submittedName>
        <fullName evidence="2">Uncharacterized protein</fullName>
    </submittedName>
</protein>
<evidence type="ECO:0000256" key="1">
    <source>
        <dbReference type="SAM" id="Phobius"/>
    </source>
</evidence>
<accession>A0A2N8ZD69</accession>
<sequence>MNKIKILEAIAKLTLHVILVSVLSAGVIIWSMGIVPFDDPYLSNAEYKALGAKQDLVIAWAKSGALFFYAVGVYLHLIRPFRKKSAIAD</sequence>
<dbReference type="KEGG" id="vta:A1867"/>
<evidence type="ECO:0000313" key="2">
    <source>
        <dbReference type="EMBL" id="SON49846.1"/>
    </source>
</evidence>
<keyword evidence="1" id="KW-0472">Membrane</keyword>